<feature type="domain" description="GP-PDE" evidence="1">
    <location>
        <begin position="31"/>
        <end position="265"/>
    </location>
</feature>
<dbReference type="CDD" id="cd08585">
    <property type="entry name" value="GDPD_like_3"/>
    <property type="match status" value="1"/>
</dbReference>
<accession>A0A6N2VHZ2</accession>
<protein>
    <submittedName>
        <fullName evidence="2">Glycerophosphoryl diester phosphodiesterase</fullName>
        <ecNumber evidence="2">3.1.4.46</ecNumber>
    </submittedName>
</protein>
<dbReference type="RefSeq" id="WP_004222068.1">
    <property type="nucleotide sequence ID" value="NZ_CACRSY010000016.1"/>
</dbReference>
<sequence>MKMKTAAAITGVSYLGLVMPRMFQRPKQGKKIYYAHRGLHYNAGNAPENTMAAFERAVKAGYGIELDVQLTKDGQVVVTHDFHLRRNCGIDKEVDECTYEELCQYPVFFSKERIPLFTDVLKLVDGKVPLIVELKYKDGSKICEKADEILQNYEGEYCIESFHPQVLLWYKKNRPWICRGQLSMNYQKEEGWHHPQYYIMRHLLLNFLTKPDFIAYDWKARKGISLWICRNLFRCPVYAWTIKSKEQLKAAEKYFDYFIFEGFRP</sequence>
<dbReference type="EC" id="3.1.4.46" evidence="2"/>
<proteinExistence type="predicted"/>
<dbReference type="PANTHER" id="PTHR46211">
    <property type="entry name" value="GLYCEROPHOSPHORYL DIESTER PHOSPHODIESTERASE"/>
    <property type="match status" value="1"/>
</dbReference>
<reference evidence="2" key="1">
    <citation type="submission" date="2019-11" db="EMBL/GenBank/DDBJ databases">
        <authorList>
            <person name="Feng L."/>
        </authorList>
    </citation>
    <scope>NUCLEOTIDE SEQUENCE</scope>
    <source>
        <strain evidence="2">BhanseniiLFYP23</strain>
    </source>
</reference>
<dbReference type="GO" id="GO:0008889">
    <property type="term" value="F:glycerophosphodiester phosphodiesterase activity"/>
    <property type="evidence" value="ECO:0007669"/>
    <property type="project" value="UniProtKB-EC"/>
</dbReference>
<dbReference type="GO" id="GO:0006629">
    <property type="term" value="P:lipid metabolic process"/>
    <property type="evidence" value="ECO:0007669"/>
    <property type="project" value="InterPro"/>
</dbReference>
<evidence type="ECO:0000313" key="2">
    <source>
        <dbReference type="EMBL" id="VYT29287.1"/>
    </source>
</evidence>
<dbReference type="AlphaFoldDB" id="A0A6N2VHZ2"/>
<dbReference type="InterPro" id="IPR017946">
    <property type="entry name" value="PLC-like_Pdiesterase_TIM-brl"/>
</dbReference>
<gene>
    <name evidence="2" type="primary">ugpQ_2</name>
    <name evidence="2" type="ORF">BHLFYP23_01077</name>
</gene>
<dbReference type="EMBL" id="CACRSY010000016">
    <property type="protein sequence ID" value="VYT29287.1"/>
    <property type="molecule type" value="Genomic_DNA"/>
</dbReference>
<dbReference type="SUPFAM" id="SSF51695">
    <property type="entry name" value="PLC-like phosphodiesterases"/>
    <property type="match status" value="1"/>
</dbReference>
<name>A0A6N2VHZ2_BLAHA</name>
<dbReference type="InterPro" id="IPR030395">
    <property type="entry name" value="GP_PDE_dom"/>
</dbReference>
<dbReference type="PROSITE" id="PS51704">
    <property type="entry name" value="GP_PDE"/>
    <property type="match status" value="1"/>
</dbReference>
<dbReference type="Gene3D" id="3.20.20.190">
    <property type="entry name" value="Phosphatidylinositol (PI) phosphodiesterase"/>
    <property type="match status" value="1"/>
</dbReference>
<evidence type="ECO:0000259" key="1">
    <source>
        <dbReference type="PROSITE" id="PS51704"/>
    </source>
</evidence>
<dbReference type="Pfam" id="PF03009">
    <property type="entry name" value="GDPD"/>
    <property type="match status" value="1"/>
</dbReference>
<keyword evidence="2" id="KW-0378">Hydrolase</keyword>
<organism evidence="2">
    <name type="scientific">Blautia hansenii</name>
    <name type="common">Ruminococcus hansenii</name>
    <dbReference type="NCBI Taxonomy" id="1322"/>
    <lineage>
        <taxon>Bacteria</taxon>
        <taxon>Bacillati</taxon>
        <taxon>Bacillota</taxon>
        <taxon>Clostridia</taxon>
        <taxon>Lachnospirales</taxon>
        <taxon>Lachnospiraceae</taxon>
        <taxon>Blautia</taxon>
    </lineage>
</organism>
<dbReference type="PANTHER" id="PTHR46211:SF1">
    <property type="entry name" value="GLYCEROPHOSPHODIESTER PHOSPHODIESTERASE, CYTOPLASMIC"/>
    <property type="match status" value="1"/>
</dbReference>